<dbReference type="SUPFAM" id="SSF56672">
    <property type="entry name" value="DNA/RNA polymerases"/>
    <property type="match status" value="1"/>
</dbReference>
<dbReference type="InterPro" id="IPR001584">
    <property type="entry name" value="Integrase_cat-core"/>
</dbReference>
<dbReference type="InterPro" id="IPR036397">
    <property type="entry name" value="RNaseH_sf"/>
</dbReference>
<evidence type="ECO:0000256" key="1">
    <source>
        <dbReference type="ARBA" id="ARBA00022679"/>
    </source>
</evidence>
<keyword evidence="7" id="KW-0863">Zinc-finger</keyword>
<evidence type="ECO:0000256" key="8">
    <source>
        <dbReference type="SAM" id="MobiDB-lite"/>
    </source>
</evidence>
<feature type="compositionally biased region" description="Polar residues" evidence="8">
    <location>
        <begin position="443"/>
        <end position="457"/>
    </location>
</feature>
<dbReference type="Gene3D" id="3.10.10.10">
    <property type="entry name" value="HIV Type 1 Reverse Transcriptase, subunit A, domain 1"/>
    <property type="match status" value="1"/>
</dbReference>
<dbReference type="PROSITE" id="PS50994">
    <property type="entry name" value="INTEGRASE"/>
    <property type="match status" value="1"/>
</dbReference>
<organism evidence="11">
    <name type="scientific">Tanacetum cinerariifolium</name>
    <name type="common">Dalmatian daisy</name>
    <name type="synonym">Chrysanthemum cinerariifolium</name>
    <dbReference type="NCBI Taxonomy" id="118510"/>
    <lineage>
        <taxon>Eukaryota</taxon>
        <taxon>Viridiplantae</taxon>
        <taxon>Streptophyta</taxon>
        <taxon>Embryophyta</taxon>
        <taxon>Tracheophyta</taxon>
        <taxon>Spermatophyta</taxon>
        <taxon>Magnoliopsida</taxon>
        <taxon>eudicotyledons</taxon>
        <taxon>Gunneridae</taxon>
        <taxon>Pentapetalae</taxon>
        <taxon>asterids</taxon>
        <taxon>campanulids</taxon>
        <taxon>Asterales</taxon>
        <taxon>Asteraceae</taxon>
        <taxon>Asteroideae</taxon>
        <taxon>Anthemideae</taxon>
        <taxon>Anthemidinae</taxon>
        <taxon>Tanacetum</taxon>
    </lineage>
</organism>
<accession>A0A6L2NNF0</accession>
<keyword evidence="5" id="KW-0378">Hydrolase</keyword>
<evidence type="ECO:0000256" key="6">
    <source>
        <dbReference type="ARBA" id="ARBA00022918"/>
    </source>
</evidence>
<dbReference type="InterPro" id="IPR050951">
    <property type="entry name" value="Retrovirus_Pol_polyprotein"/>
</dbReference>
<keyword evidence="6 11" id="KW-0695">RNA-directed DNA polymerase</keyword>
<evidence type="ECO:0000256" key="3">
    <source>
        <dbReference type="ARBA" id="ARBA00022722"/>
    </source>
</evidence>
<dbReference type="EMBL" id="BKCJ010009248">
    <property type="protein sequence ID" value="GEU86094.1"/>
    <property type="molecule type" value="Genomic_DNA"/>
</dbReference>
<dbReference type="PROSITE" id="PS50158">
    <property type="entry name" value="ZF_CCHC"/>
    <property type="match status" value="1"/>
</dbReference>
<protein>
    <submittedName>
        <fullName evidence="11">Putative reverse transcriptase domain-containing protein</fullName>
    </submittedName>
</protein>
<feature type="region of interest" description="Disordered" evidence="8">
    <location>
        <begin position="327"/>
        <end position="352"/>
    </location>
</feature>
<dbReference type="FunFam" id="3.30.70.270:FF:000020">
    <property type="entry name" value="Transposon Tf2-6 polyprotein-like Protein"/>
    <property type="match status" value="1"/>
</dbReference>
<evidence type="ECO:0000256" key="7">
    <source>
        <dbReference type="PROSITE-ProRule" id="PRU00047"/>
    </source>
</evidence>
<feature type="domain" description="CCHC-type" evidence="9">
    <location>
        <begin position="463"/>
        <end position="479"/>
    </location>
</feature>
<feature type="compositionally biased region" description="Acidic residues" evidence="8">
    <location>
        <begin position="82"/>
        <end position="134"/>
    </location>
</feature>
<feature type="region of interest" description="Disordered" evidence="8">
    <location>
        <begin position="62"/>
        <end position="146"/>
    </location>
</feature>
<dbReference type="InterPro" id="IPR056924">
    <property type="entry name" value="SH3_Tf2-1"/>
</dbReference>
<comment type="caution">
    <text evidence="11">The sequence shown here is derived from an EMBL/GenBank/DDBJ whole genome shotgun (WGS) entry which is preliminary data.</text>
</comment>
<dbReference type="InterPro" id="IPR043502">
    <property type="entry name" value="DNA/RNA_pol_sf"/>
</dbReference>
<evidence type="ECO:0000256" key="2">
    <source>
        <dbReference type="ARBA" id="ARBA00022695"/>
    </source>
</evidence>
<evidence type="ECO:0000259" key="9">
    <source>
        <dbReference type="PROSITE" id="PS50158"/>
    </source>
</evidence>
<reference evidence="11" key="1">
    <citation type="journal article" date="2019" name="Sci. Rep.">
        <title>Draft genome of Tanacetum cinerariifolium, the natural source of mosquito coil.</title>
        <authorList>
            <person name="Yamashiro T."/>
            <person name="Shiraishi A."/>
            <person name="Satake H."/>
            <person name="Nakayama K."/>
        </authorList>
    </citation>
    <scope>NUCLEOTIDE SEQUENCE</scope>
</reference>
<evidence type="ECO:0000256" key="4">
    <source>
        <dbReference type="ARBA" id="ARBA00022759"/>
    </source>
</evidence>
<feature type="region of interest" description="Disordered" evidence="8">
    <location>
        <begin position="434"/>
        <end position="460"/>
    </location>
</feature>
<proteinExistence type="predicted"/>
<dbReference type="GO" id="GO:0015074">
    <property type="term" value="P:DNA integration"/>
    <property type="evidence" value="ECO:0007669"/>
    <property type="project" value="InterPro"/>
</dbReference>
<dbReference type="GO" id="GO:0003676">
    <property type="term" value="F:nucleic acid binding"/>
    <property type="evidence" value="ECO:0007669"/>
    <property type="project" value="InterPro"/>
</dbReference>
<keyword evidence="7" id="KW-0479">Metal-binding</keyword>
<dbReference type="Pfam" id="PF17917">
    <property type="entry name" value="RT_RNaseH"/>
    <property type="match status" value="1"/>
</dbReference>
<dbReference type="SUPFAM" id="SSF53098">
    <property type="entry name" value="Ribonuclease H-like"/>
    <property type="match status" value="1"/>
</dbReference>
<evidence type="ECO:0000313" key="11">
    <source>
        <dbReference type="EMBL" id="GEU86094.1"/>
    </source>
</evidence>
<keyword evidence="7" id="KW-0862">Zinc</keyword>
<feature type="domain" description="Integrase catalytic" evidence="10">
    <location>
        <begin position="1014"/>
        <end position="1194"/>
    </location>
</feature>
<keyword evidence="4" id="KW-0255">Endonuclease</keyword>
<dbReference type="GO" id="GO:0008270">
    <property type="term" value="F:zinc ion binding"/>
    <property type="evidence" value="ECO:0007669"/>
    <property type="project" value="UniProtKB-KW"/>
</dbReference>
<name>A0A6L2NNF0_TANCI</name>
<feature type="compositionally biased region" description="Pro residues" evidence="8">
    <location>
        <begin position="1"/>
        <end position="10"/>
    </location>
</feature>
<keyword evidence="3" id="KW-0540">Nuclease</keyword>
<dbReference type="InterPro" id="IPR001878">
    <property type="entry name" value="Znf_CCHC"/>
</dbReference>
<dbReference type="Pfam" id="PF24626">
    <property type="entry name" value="SH3_Tf2-1"/>
    <property type="match status" value="1"/>
</dbReference>
<dbReference type="InterPro" id="IPR043128">
    <property type="entry name" value="Rev_trsase/Diguanyl_cyclase"/>
</dbReference>
<feature type="region of interest" description="Disordered" evidence="8">
    <location>
        <begin position="1"/>
        <end position="48"/>
    </location>
</feature>
<keyword evidence="2" id="KW-0548">Nucleotidyltransferase</keyword>
<gene>
    <name evidence="11" type="ORF">Tci_058072</name>
</gene>
<dbReference type="Gene3D" id="3.30.420.10">
    <property type="entry name" value="Ribonuclease H-like superfamily/Ribonuclease H"/>
    <property type="match status" value="1"/>
</dbReference>
<keyword evidence="1" id="KW-0808">Transferase</keyword>
<dbReference type="AlphaFoldDB" id="A0A6L2NNF0"/>
<dbReference type="Gene3D" id="3.30.70.270">
    <property type="match status" value="2"/>
</dbReference>
<sequence length="1238" mass="140731">MLPVAPPSPDYVPSLEEPQTPPAPQDEDEHEPMFIQPHDPDFVPEPEYIPLEDEYVLLAEEQPLPPVVSPTAGSPEYVVESNPEEDPEEYEDDETEDGPVDYPMDEGDDGDDDDGDSSEDDADDEDEDEEEEEEHLALADSAVVIPIDELVSPPEETEPVMPPPSTDTTTTRARITVRLQAAISFPLEAEVKRLLAMPTPSPSPLTSLSPPYTGELLARCTALAALPSPPLPPPLHMPPPVDRRDDILETEMPPRKSTLDAEARQRGIGEVGYGIRDTWIQQAEITELRETDRRRQAQIVETLQVMGDMRQEMGDMQAELLALREQPRRARQPGGDASVPNHQDAPRDADRTKGVVGLTRWIEKMESVFQISGCAIENQFVADETEKIDKYVSGIPNNIYGSVKASKAKRLDETIELANDLMDQKLRTYAERQTNNKRKADNSFRNNHGHQQQTPKRQNVAKKCHKCNKVGHFACDCRSSGNTNIVNAQRNNGANPKGWVYAVGNAEKRGNASRDPDSNVVTGTILLNNRYASILFETSANRSFMSAAYSSLIDIVPTPLGNSYDVELADDLLAHISAKKKEDRSEGKQLKDVPVIWDFPEVFPKDLPGLPPARPLEFQIDLIPGAAPVARAPYRLAPSGMKGLSEQLKELSDKGFIRPSSLPWGASCLFKNRLEIRLSPAERARTRCSKNNIQISDGHYEFQVMPFGLTNAPAKENKEHLKAILKLLKKEKLYAKFLNCEFWILKVQFIGYIIDSRGIHVDLAKIESIKDWASPKTPTEIRQFLGLTGYYQRFIEGFSKISKSIMKLTQKGIKFDWGEKEENAFQLIKQKFCSAPILALPEGSKDFVVYCDASHKGLGDVLMQREKVIAYASRQLKVHEQNYTTHNLELGSAVFALKIWRHYLYGTKCIVFTDYKSLQYILDQKEINMRQRRRLELLSDYDCDIRYHPRKANVVADALSRKERIEPLRVRALVMILAWIFPNKYLEAQIEALKLENLENEDVGGMIRKDIPKEKLEPRADGTLCLNGKSWLPCYDDLRFVIMHESYKLKYSVHPDRLTKSAYFLPIRENDPLDKLARLYLNMIVERHGIPVSIICDRDGRFTSNFWRSFQKALVTDISMSTAYHPETDGQSKRTIQTLEDMVMLKVSPWKWVIRFDKRGKLKPRYVGPFKVLAKVRKVAYRLELPQELSRVHHTFHVSNLKKCYADEPLVMPLEGIHVDDRLPFVEEPIEIMEWEMK</sequence>
<dbReference type="InterPro" id="IPR041373">
    <property type="entry name" value="RT_RNaseH"/>
</dbReference>
<dbReference type="GO" id="GO:0003964">
    <property type="term" value="F:RNA-directed DNA polymerase activity"/>
    <property type="evidence" value="ECO:0007669"/>
    <property type="project" value="UniProtKB-KW"/>
</dbReference>
<dbReference type="CDD" id="cd09274">
    <property type="entry name" value="RNase_HI_RT_Ty3"/>
    <property type="match status" value="1"/>
</dbReference>
<dbReference type="PANTHER" id="PTHR37984">
    <property type="entry name" value="PROTEIN CBG26694"/>
    <property type="match status" value="1"/>
</dbReference>
<evidence type="ECO:0000256" key="5">
    <source>
        <dbReference type="ARBA" id="ARBA00022801"/>
    </source>
</evidence>
<dbReference type="PANTHER" id="PTHR37984:SF5">
    <property type="entry name" value="PROTEIN NYNRIN-LIKE"/>
    <property type="match status" value="1"/>
</dbReference>
<dbReference type="InterPro" id="IPR012337">
    <property type="entry name" value="RNaseH-like_sf"/>
</dbReference>
<dbReference type="FunFam" id="3.10.20.370:FF:000001">
    <property type="entry name" value="Retrovirus-related Pol polyprotein from transposon 17.6-like protein"/>
    <property type="match status" value="1"/>
</dbReference>
<evidence type="ECO:0000259" key="10">
    <source>
        <dbReference type="PROSITE" id="PS50994"/>
    </source>
</evidence>